<keyword evidence="7 11" id="KW-1133">Transmembrane helix</keyword>
<accession>A0AAY4DI26</accession>
<dbReference type="GO" id="GO:0007267">
    <property type="term" value="P:cell-cell signaling"/>
    <property type="evidence" value="ECO:0007669"/>
    <property type="project" value="TreeGrafter"/>
</dbReference>
<dbReference type="PROSITE" id="PS00407">
    <property type="entry name" value="CONNEXINS_1"/>
    <property type="match status" value="1"/>
</dbReference>
<comment type="subcellular location">
    <subcellularLocation>
        <location evidence="1">Cell junction</location>
        <location evidence="1">Gap junction</location>
    </subcellularLocation>
    <subcellularLocation>
        <location evidence="2 9">Cell membrane</location>
        <topology evidence="2 9">Multi-pass membrane protein</topology>
    </subcellularLocation>
</comment>
<dbReference type="Ensembl" id="ENSDCDT00010055344.1">
    <property type="protein sequence ID" value="ENSDCDP00010045187.1"/>
    <property type="gene ID" value="ENSDCDG00010027871.1"/>
</dbReference>
<evidence type="ECO:0000256" key="8">
    <source>
        <dbReference type="ARBA" id="ARBA00023136"/>
    </source>
</evidence>
<dbReference type="Pfam" id="PF00029">
    <property type="entry name" value="Connexin"/>
    <property type="match status" value="1"/>
</dbReference>
<feature type="transmembrane region" description="Helical" evidence="11">
    <location>
        <begin position="17"/>
        <end position="38"/>
    </location>
</feature>
<evidence type="ECO:0000256" key="11">
    <source>
        <dbReference type="SAM" id="Phobius"/>
    </source>
</evidence>
<keyword evidence="5 9" id="KW-0303">Gap junction</keyword>
<evidence type="ECO:0000259" key="13">
    <source>
        <dbReference type="SMART" id="SM01089"/>
    </source>
</evidence>
<evidence type="ECO:0000256" key="6">
    <source>
        <dbReference type="ARBA" id="ARBA00022949"/>
    </source>
</evidence>
<evidence type="ECO:0000256" key="4">
    <source>
        <dbReference type="ARBA" id="ARBA00022692"/>
    </source>
</evidence>
<proteinExistence type="inferred from homology"/>
<keyword evidence="6" id="KW-0965">Cell junction</keyword>
<comment type="similarity">
    <text evidence="9">Belongs to the connexin family.</text>
</comment>
<dbReference type="GO" id="GO:0005243">
    <property type="term" value="F:gap junction channel activity"/>
    <property type="evidence" value="ECO:0007669"/>
    <property type="project" value="TreeGrafter"/>
</dbReference>
<reference evidence="14" key="2">
    <citation type="submission" date="2025-08" db="UniProtKB">
        <authorList>
            <consortium name="Ensembl"/>
        </authorList>
    </citation>
    <scope>IDENTIFICATION</scope>
</reference>
<feature type="compositionally biased region" description="Basic and acidic residues" evidence="10">
    <location>
        <begin position="315"/>
        <end position="333"/>
    </location>
</feature>
<comment type="function">
    <text evidence="9">One gap junction consists of a cluster of closely packed pairs of transmembrane channels, the connexons, through which materials of low MW diffuse from one cell to a neighboring cell.</text>
</comment>
<dbReference type="InterPro" id="IPR013092">
    <property type="entry name" value="Connexin_N"/>
</dbReference>
<dbReference type="SMART" id="SM00037">
    <property type="entry name" value="CNX"/>
    <property type="match status" value="1"/>
</dbReference>
<dbReference type="AlphaFoldDB" id="A0AAY4DI26"/>
<dbReference type="PANTHER" id="PTHR11984:SF3">
    <property type="entry name" value="GAP JUNCTION DELTA-4 PROTEIN"/>
    <property type="match status" value="1"/>
</dbReference>
<dbReference type="PROSITE" id="PS00408">
    <property type="entry name" value="CONNEXINS_2"/>
    <property type="match status" value="1"/>
</dbReference>
<dbReference type="InterPro" id="IPR019570">
    <property type="entry name" value="Connexin_CCC"/>
</dbReference>
<gene>
    <name evidence="14" type="primary">GJD4</name>
</gene>
<evidence type="ECO:0000256" key="2">
    <source>
        <dbReference type="ARBA" id="ARBA00004651"/>
    </source>
</evidence>
<organism evidence="14 15">
    <name type="scientific">Denticeps clupeoides</name>
    <name type="common">denticle herring</name>
    <dbReference type="NCBI Taxonomy" id="299321"/>
    <lineage>
        <taxon>Eukaryota</taxon>
        <taxon>Metazoa</taxon>
        <taxon>Chordata</taxon>
        <taxon>Craniata</taxon>
        <taxon>Vertebrata</taxon>
        <taxon>Euteleostomi</taxon>
        <taxon>Actinopterygii</taxon>
        <taxon>Neopterygii</taxon>
        <taxon>Teleostei</taxon>
        <taxon>Clupei</taxon>
        <taxon>Clupeiformes</taxon>
        <taxon>Denticipitoidei</taxon>
        <taxon>Denticipitidae</taxon>
        <taxon>Denticeps</taxon>
    </lineage>
</organism>
<sequence>MFPQIPKHLSFEIAGKLWLISMLFLRILVLLFAGYPLYQDEQERFVCNTIQPGCANVCYDMFAPLSLFRFWLVQLTVLCLPYVTFVIYVIHKVTSGLAINFGASEQIKTRSFYEISLRSFQQKTLNKSPLAQGSRVTSQLGHIRHFTGAYILHLVFRILLEAGFGVAHFYLFGFNIPKRYLCHETPCTTTVDCYVSRPTEKTVMLNFMQGVAALSLLLNILDMICTVKLSVRRKSIQKTLVQKLYEEEQFYLSHSGSQGAIDTALPTAQELISGCYQKPGLKSSGDEGALVHFEGSKKNCNGGTPQSSTGPDSSKGNDRNDKHQEEGPEREGSEVALCPPESPGTPRSIRVSKRGRLKPPPPPRRDNISVNAASEVCTRRVGQYTLVEMSNTDVDSSRSSGQDKRSEWV</sequence>
<dbReference type="GeneTree" id="ENSGT01150000286949"/>
<dbReference type="GO" id="GO:0005922">
    <property type="term" value="C:connexin complex"/>
    <property type="evidence" value="ECO:0007669"/>
    <property type="project" value="InterPro"/>
</dbReference>
<feature type="compositionally biased region" description="Polar residues" evidence="10">
    <location>
        <begin position="298"/>
        <end position="314"/>
    </location>
</feature>
<feature type="domain" description="Connexin cysteine-rich" evidence="13">
    <location>
        <begin position="160"/>
        <end position="226"/>
    </location>
</feature>
<evidence type="ECO:0000256" key="10">
    <source>
        <dbReference type="SAM" id="MobiDB-lite"/>
    </source>
</evidence>
<keyword evidence="8 11" id="KW-0472">Membrane</keyword>
<evidence type="ECO:0000259" key="12">
    <source>
        <dbReference type="SMART" id="SM00037"/>
    </source>
</evidence>
<keyword evidence="3" id="KW-1003">Cell membrane</keyword>
<comment type="subunit">
    <text evidence="9">A connexon is composed of a hexamer of connexins.</text>
</comment>
<name>A0AAY4DI26_9TELE</name>
<evidence type="ECO:0000256" key="1">
    <source>
        <dbReference type="ARBA" id="ARBA00004610"/>
    </source>
</evidence>
<keyword evidence="15" id="KW-1185">Reference proteome</keyword>
<feature type="region of interest" description="Disordered" evidence="10">
    <location>
        <begin position="293"/>
        <end position="409"/>
    </location>
</feature>
<dbReference type="InterPro" id="IPR038359">
    <property type="entry name" value="Connexin_N_sf"/>
</dbReference>
<dbReference type="PANTHER" id="PTHR11984">
    <property type="entry name" value="CONNEXIN"/>
    <property type="match status" value="1"/>
</dbReference>
<reference evidence="14" key="3">
    <citation type="submission" date="2025-09" db="UniProtKB">
        <authorList>
            <consortium name="Ensembl"/>
        </authorList>
    </citation>
    <scope>IDENTIFICATION</scope>
</reference>
<feature type="transmembrane region" description="Helical" evidence="11">
    <location>
        <begin position="70"/>
        <end position="90"/>
    </location>
</feature>
<evidence type="ECO:0000313" key="14">
    <source>
        <dbReference type="Ensembl" id="ENSDCDP00010045187.1"/>
    </source>
</evidence>
<protein>
    <recommendedName>
        <fullName evidence="9">Gap junction protein</fullName>
    </recommendedName>
</protein>
<feature type="transmembrane region" description="Helical" evidence="11">
    <location>
        <begin position="150"/>
        <end position="171"/>
    </location>
</feature>
<dbReference type="InterPro" id="IPR000500">
    <property type="entry name" value="Connexin"/>
</dbReference>
<evidence type="ECO:0000256" key="3">
    <source>
        <dbReference type="ARBA" id="ARBA00022475"/>
    </source>
</evidence>
<feature type="compositionally biased region" description="Polar residues" evidence="10">
    <location>
        <begin position="388"/>
        <end position="400"/>
    </location>
</feature>
<evidence type="ECO:0000256" key="7">
    <source>
        <dbReference type="ARBA" id="ARBA00022989"/>
    </source>
</evidence>
<evidence type="ECO:0000256" key="5">
    <source>
        <dbReference type="ARBA" id="ARBA00022868"/>
    </source>
</evidence>
<dbReference type="Gene3D" id="1.20.1440.80">
    <property type="entry name" value="Gap junction channel protein cysteine-rich domain"/>
    <property type="match status" value="1"/>
</dbReference>
<dbReference type="PRINTS" id="PR00206">
    <property type="entry name" value="CONNEXIN"/>
</dbReference>
<dbReference type="Proteomes" id="UP000694580">
    <property type="component" value="Chromosome 2"/>
</dbReference>
<evidence type="ECO:0000256" key="9">
    <source>
        <dbReference type="RuleBase" id="RU000630"/>
    </source>
</evidence>
<dbReference type="InterPro" id="IPR017990">
    <property type="entry name" value="Connexin_CS"/>
</dbReference>
<feature type="domain" description="Connexin N-terminal" evidence="12">
    <location>
        <begin position="36"/>
        <end position="69"/>
    </location>
</feature>
<evidence type="ECO:0000313" key="15">
    <source>
        <dbReference type="Proteomes" id="UP000694580"/>
    </source>
</evidence>
<dbReference type="SMART" id="SM01089">
    <property type="entry name" value="Connexin_CCC"/>
    <property type="match status" value="1"/>
</dbReference>
<reference evidence="14 15" key="1">
    <citation type="submission" date="2020-06" db="EMBL/GenBank/DDBJ databases">
        <authorList>
            <consortium name="Wellcome Sanger Institute Data Sharing"/>
        </authorList>
    </citation>
    <scope>NUCLEOTIDE SEQUENCE [LARGE SCALE GENOMIC DNA]</scope>
</reference>
<keyword evidence="4 9" id="KW-0812">Transmembrane</keyword>